<dbReference type="Proteomes" id="UP000253410">
    <property type="component" value="Unassembled WGS sequence"/>
</dbReference>
<evidence type="ECO:0000313" key="2">
    <source>
        <dbReference type="Proteomes" id="UP000253410"/>
    </source>
</evidence>
<sequence length="644" mass="73137">MARSLTDQQVLTATGRDELIRFAGGQPLKLYEGLDTVALQGITQSIFVADAGLIDRIPGQTRIPPALLDSLAHIDHYPWSGHTEQFAEEQFLQQQFPSRCDLYNFLLFAADFYRFNYTNDLSYNNTLATLVSRIGSWFGPAMTPLFKDTAVEFSVNDQTDTPEAQQERVKTFAPYLNWVAIFQQAGFLPASDHVIQQYYNNGKNIFATTHHSSFLQELGKYITYLDKYPYLREQQLHHLDSLQQTGFIDSTQKKQIITRYKPFTLLSSDDILSGCNNAVPLYTATDIKPYDCIPQNEYGLIPPASIQTVFKTVTDKISRKILPLTVTDIRIYKQKPGSNGLYPYQEQLALSRSAKLLSATLLLNNQLYKETIDEKEFESWIRPENFQFLNHYLEDQHDNRRFYFITPNRFTHYEPLPDTVFLALLTEQQATLLQSPYLFDRIKGCYNGSPGDYDYAVYPGDYFQLSSRLSKTQIDSFVAICQQHQVLPAGNTALLQATIREQNPAGYRAALSCSPACFDSQDNLYSLLTGTQRALQQMLPHNKLFFTQLPEHRNGTQQPSSGFMFNKQIYRVPASGEATDFSNEIVVKTINKALSGHGLPYRLYQVSDNSEVFNGHSYVLMKPAAAQALRSLSAEIFPVTGSSR</sequence>
<protein>
    <submittedName>
        <fullName evidence="1">Uncharacterized protein</fullName>
    </submittedName>
</protein>
<dbReference type="AlphaFoldDB" id="A0A365XRU9"/>
<evidence type="ECO:0000313" key="1">
    <source>
        <dbReference type="EMBL" id="RBL88315.1"/>
    </source>
</evidence>
<proteinExistence type="predicted"/>
<name>A0A365XRU9_9BACT</name>
<reference evidence="1 2" key="1">
    <citation type="submission" date="2018-05" db="EMBL/GenBank/DDBJ databases">
        <title>Chitinophaga sp. K3CV102501T nov., isolated from isolated from a monsoon evergreen broad-leaved forest soil.</title>
        <authorList>
            <person name="Lv Y."/>
        </authorList>
    </citation>
    <scope>NUCLEOTIDE SEQUENCE [LARGE SCALE GENOMIC DNA]</scope>
    <source>
        <strain evidence="1 2">GDMCC 1.1325</strain>
    </source>
</reference>
<gene>
    <name evidence="1" type="ORF">DF182_17115</name>
</gene>
<keyword evidence="2" id="KW-1185">Reference proteome</keyword>
<dbReference type="EMBL" id="QFFJ01000002">
    <property type="protein sequence ID" value="RBL88315.1"/>
    <property type="molecule type" value="Genomic_DNA"/>
</dbReference>
<comment type="caution">
    <text evidence="1">The sequence shown here is derived from an EMBL/GenBank/DDBJ whole genome shotgun (WGS) entry which is preliminary data.</text>
</comment>
<organism evidence="1 2">
    <name type="scientific">Chitinophaga flava</name>
    <dbReference type="NCBI Taxonomy" id="2259036"/>
    <lineage>
        <taxon>Bacteria</taxon>
        <taxon>Pseudomonadati</taxon>
        <taxon>Bacteroidota</taxon>
        <taxon>Chitinophagia</taxon>
        <taxon>Chitinophagales</taxon>
        <taxon>Chitinophagaceae</taxon>
        <taxon>Chitinophaga</taxon>
    </lineage>
</organism>
<accession>A0A365XRU9</accession>